<organism evidence="1 2">
    <name type="scientific">Hypoxylon rubiginosum</name>
    <dbReference type="NCBI Taxonomy" id="110542"/>
    <lineage>
        <taxon>Eukaryota</taxon>
        <taxon>Fungi</taxon>
        <taxon>Dikarya</taxon>
        <taxon>Ascomycota</taxon>
        <taxon>Pezizomycotina</taxon>
        <taxon>Sordariomycetes</taxon>
        <taxon>Xylariomycetidae</taxon>
        <taxon>Xylariales</taxon>
        <taxon>Hypoxylaceae</taxon>
        <taxon>Hypoxylon</taxon>
    </lineage>
</organism>
<name>A0ACB9Z1E8_9PEZI</name>
<dbReference type="Proteomes" id="UP001497700">
    <property type="component" value="Unassembled WGS sequence"/>
</dbReference>
<protein>
    <submittedName>
        <fullName evidence="1">S-adenosyl-L-methionine-dependent methyltransferase</fullName>
    </submittedName>
</protein>
<dbReference type="EMBL" id="MU393473">
    <property type="protein sequence ID" value="KAI4865317.1"/>
    <property type="molecule type" value="Genomic_DNA"/>
</dbReference>
<evidence type="ECO:0000313" key="1">
    <source>
        <dbReference type="EMBL" id="KAI4865317.1"/>
    </source>
</evidence>
<reference evidence="1 2" key="1">
    <citation type="journal article" date="2022" name="New Phytol.">
        <title>Ecological generalism drives hyperdiversity of secondary metabolite gene clusters in xylarialean endophytes.</title>
        <authorList>
            <person name="Franco M.E.E."/>
            <person name="Wisecaver J.H."/>
            <person name="Arnold A.E."/>
            <person name="Ju Y.M."/>
            <person name="Slot J.C."/>
            <person name="Ahrendt S."/>
            <person name="Moore L.P."/>
            <person name="Eastman K.E."/>
            <person name="Scott K."/>
            <person name="Konkel Z."/>
            <person name="Mondo S.J."/>
            <person name="Kuo A."/>
            <person name="Hayes R.D."/>
            <person name="Haridas S."/>
            <person name="Andreopoulos B."/>
            <person name="Riley R."/>
            <person name="LaButti K."/>
            <person name="Pangilinan J."/>
            <person name="Lipzen A."/>
            <person name="Amirebrahimi M."/>
            <person name="Yan J."/>
            <person name="Adam C."/>
            <person name="Keymanesh K."/>
            <person name="Ng V."/>
            <person name="Louie K."/>
            <person name="Northen T."/>
            <person name="Drula E."/>
            <person name="Henrissat B."/>
            <person name="Hsieh H.M."/>
            <person name="Youens-Clark K."/>
            <person name="Lutzoni F."/>
            <person name="Miadlikowska J."/>
            <person name="Eastwood D.C."/>
            <person name="Hamelin R.C."/>
            <person name="Grigoriev I.V."/>
            <person name="U'Ren J.M."/>
        </authorList>
    </citation>
    <scope>NUCLEOTIDE SEQUENCE [LARGE SCALE GENOMIC DNA]</scope>
    <source>
        <strain evidence="1 2">CBS 119005</strain>
    </source>
</reference>
<gene>
    <name evidence="1" type="ORF">F4820DRAFT_420533</name>
</gene>
<keyword evidence="1" id="KW-0489">Methyltransferase</keyword>
<proteinExistence type="predicted"/>
<sequence length="257" mass="28304">MATAEELRDEYNEHARAYNEGYPTFPWACLETQLLASALGDCTGCTVLDLGGGTGPRAREAIDYGAVAVDVVDVSPEMLSHGRRSTGPGYGDRISWHEADVSEPLDHLPLRGTYDLVMANWVLDHAASVADLEGMWRNVASHLKPGGRYVGVRSGDPYAACVAEGKYGMRYKDFKPVPGGVLFRYEVSTVPPIDIEASSWEVSYSGSTEMHEKFGLGEVEIEPYENTEEVKRNPEFWKLFLENPALVVVKARKLTGN</sequence>
<keyword evidence="2" id="KW-1185">Reference proteome</keyword>
<accession>A0ACB9Z1E8</accession>
<comment type="caution">
    <text evidence="1">The sequence shown here is derived from an EMBL/GenBank/DDBJ whole genome shotgun (WGS) entry which is preliminary data.</text>
</comment>
<keyword evidence="1" id="KW-0808">Transferase</keyword>
<evidence type="ECO:0000313" key="2">
    <source>
        <dbReference type="Proteomes" id="UP001497700"/>
    </source>
</evidence>